<proteinExistence type="inferred from homology"/>
<dbReference type="SUPFAM" id="SSF51735">
    <property type="entry name" value="NAD(P)-binding Rossmann-fold domains"/>
    <property type="match status" value="1"/>
</dbReference>
<evidence type="ECO:0000256" key="1">
    <source>
        <dbReference type="ARBA" id="ARBA00006484"/>
    </source>
</evidence>
<gene>
    <name evidence="2" type="ORF">ACFO4E_17195</name>
</gene>
<dbReference type="EC" id="1.1.1.-" evidence="2"/>
<evidence type="ECO:0000313" key="3">
    <source>
        <dbReference type="Proteomes" id="UP001595923"/>
    </source>
</evidence>
<dbReference type="PRINTS" id="PR00081">
    <property type="entry name" value="GDHRDH"/>
</dbReference>
<keyword evidence="3" id="KW-1185">Reference proteome</keyword>
<reference evidence="3" key="1">
    <citation type="journal article" date="2019" name="Int. J. Syst. Evol. Microbiol.">
        <title>The Global Catalogue of Microorganisms (GCM) 10K type strain sequencing project: providing services to taxonomists for standard genome sequencing and annotation.</title>
        <authorList>
            <consortium name="The Broad Institute Genomics Platform"/>
            <consortium name="The Broad Institute Genome Sequencing Center for Infectious Disease"/>
            <person name="Wu L."/>
            <person name="Ma J."/>
        </authorList>
    </citation>
    <scope>NUCLEOTIDE SEQUENCE [LARGE SCALE GENOMIC DNA]</scope>
    <source>
        <strain evidence="3">XZYJ18</strain>
    </source>
</reference>
<dbReference type="GO" id="GO:0016491">
    <property type="term" value="F:oxidoreductase activity"/>
    <property type="evidence" value="ECO:0007669"/>
    <property type="project" value="UniProtKB-KW"/>
</dbReference>
<dbReference type="EMBL" id="JBHSFQ010000016">
    <property type="protein sequence ID" value="MFC4563606.1"/>
    <property type="molecule type" value="Genomic_DNA"/>
</dbReference>
<dbReference type="PANTHER" id="PTHR42760:SF40">
    <property type="entry name" value="3-OXOACYL-[ACYL-CARRIER-PROTEIN] REDUCTASE, CHLOROPLASTIC"/>
    <property type="match status" value="1"/>
</dbReference>
<dbReference type="CDD" id="cd05233">
    <property type="entry name" value="SDR_c"/>
    <property type="match status" value="1"/>
</dbReference>
<comment type="caution">
    <text evidence="2">The sequence shown here is derived from an EMBL/GenBank/DDBJ whole genome shotgun (WGS) entry which is preliminary data.</text>
</comment>
<dbReference type="Proteomes" id="UP001595923">
    <property type="component" value="Unassembled WGS sequence"/>
</dbReference>
<evidence type="ECO:0000313" key="2">
    <source>
        <dbReference type="EMBL" id="MFC4563606.1"/>
    </source>
</evidence>
<comment type="similarity">
    <text evidence="1">Belongs to the short-chain dehydrogenases/reductases (SDR) family.</text>
</comment>
<protein>
    <submittedName>
        <fullName evidence="2">SDR family NAD(P)-dependent oxidoreductase</fullName>
        <ecNumber evidence="2">1.1.1.-</ecNumber>
    </submittedName>
</protein>
<organism evidence="2 3">
    <name type="scientific">Nocardiopsis mangrovi</name>
    <dbReference type="NCBI Taxonomy" id="1179818"/>
    <lineage>
        <taxon>Bacteria</taxon>
        <taxon>Bacillati</taxon>
        <taxon>Actinomycetota</taxon>
        <taxon>Actinomycetes</taxon>
        <taxon>Streptosporangiales</taxon>
        <taxon>Nocardiopsidaceae</taxon>
        <taxon>Nocardiopsis</taxon>
    </lineage>
</organism>
<name>A0ABV9DXV6_9ACTN</name>
<dbReference type="Pfam" id="PF13561">
    <property type="entry name" value="adh_short_C2"/>
    <property type="match status" value="1"/>
</dbReference>
<accession>A0ABV9DXV6</accession>
<dbReference type="InterPro" id="IPR036291">
    <property type="entry name" value="NAD(P)-bd_dom_sf"/>
</dbReference>
<dbReference type="InterPro" id="IPR002347">
    <property type="entry name" value="SDR_fam"/>
</dbReference>
<keyword evidence="2" id="KW-0560">Oxidoreductase</keyword>
<sequence>MARTVIVTGGGTGIGRAITAAFAESGDSVIITGRRREPIEAAAAEEGAGVRAAVCDGTDPEQVGAFADGLPERVDVLVNCAGGNTDYDREQARDLATLAANWRANMDANLVTAVLMTEAVRDRLTGGGSVISIGSIAADKGSGPYGVAKAALASWNVYESGRLGPRGVTANVVAPGYIDDTEFFRDGLSEERREQLIGMTRTGRAGTPDEVAATVHFLASGSARQITAQVLAVNGGAHPTR</sequence>
<dbReference type="PANTHER" id="PTHR42760">
    <property type="entry name" value="SHORT-CHAIN DEHYDROGENASES/REDUCTASES FAMILY MEMBER"/>
    <property type="match status" value="1"/>
</dbReference>
<dbReference type="RefSeq" id="WP_378576050.1">
    <property type="nucleotide sequence ID" value="NZ_JBHSFQ010000016.1"/>
</dbReference>
<dbReference type="Gene3D" id="3.40.50.720">
    <property type="entry name" value="NAD(P)-binding Rossmann-like Domain"/>
    <property type="match status" value="1"/>
</dbReference>